<dbReference type="Proteomes" id="UP000310158">
    <property type="component" value="Unassembled WGS sequence"/>
</dbReference>
<feature type="region of interest" description="Disordered" evidence="7">
    <location>
        <begin position="1"/>
        <end position="21"/>
    </location>
</feature>
<dbReference type="GO" id="GO:0005739">
    <property type="term" value="C:mitochondrion"/>
    <property type="evidence" value="ECO:0007669"/>
    <property type="project" value="UniProtKB-SubCell"/>
</dbReference>
<sequence>MSKGEPYICRTSHNTSSPPSNKALAILQSALSSPYPRDKPSAPPLRFDLEVIENKPPTADQVKTILSYLPAVKDSKDPHHVANLISADPSAPSLSDRPHSAEGLVRLAGDNPNAVKWPIVVDWTGGRASVGDIEGVKDMLEILRKKRDGEIKEEEDYKPKGWFS</sequence>
<comment type="caution">
    <text evidence="8">The sequence shown here is derived from an EMBL/GenBank/DDBJ whole genome shotgun (WGS) entry which is preliminary data.</text>
</comment>
<keyword evidence="9" id="KW-1185">Reference proteome</keyword>
<dbReference type="OrthoDB" id="59229at2759"/>
<gene>
    <name evidence="8" type="ORF">EW146_g1906</name>
</gene>
<dbReference type="PANTHER" id="PTHR28071:SF1">
    <property type="entry name" value="REDOX PROTEIN FMP46, MITOCHONDRIAL-RELATED"/>
    <property type="match status" value="1"/>
</dbReference>
<keyword evidence="4" id="KW-0809">Transit peptide</keyword>
<evidence type="ECO:0000313" key="9">
    <source>
        <dbReference type="Proteomes" id="UP000310158"/>
    </source>
</evidence>
<evidence type="ECO:0000256" key="6">
    <source>
        <dbReference type="ARBA" id="ARBA00023128"/>
    </source>
</evidence>
<proteinExistence type="inferred from homology"/>
<comment type="subcellular location">
    <subcellularLocation>
        <location evidence="2">Mitochondrion</location>
    </subcellularLocation>
</comment>
<evidence type="ECO:0000256" key="5">
    <source>
        <dbReference type="ARBA" id="ARBA00023002"/>
    </source>
</evidence>
<evidence type="ECO:0000256" key="2">
    <source>
        <dbReference type="ARBA" id="ARBA00004173"/>
    </source>
</evidence>
<dbReference type="InterPro" id="IPR012882">
    <property type="entry name" value="Fmp46"/>
</dbReference>
<comment type="similarity">
    <text evidence="3">Belongs to the FMP46 family.</text>
</comment>
<reference evidence="8 9" key="1">
    <citation type="submission" date="2019-02" db="EMBL/GenBank/DDBJ databases">
        <title>Genome sequencing of the rare red list fungi Bondarzewia mesenterica.</title>
        <authorList>
            <person name="Buettner E."/>
            <person name="Kellner H."/>
        </authorList>
    </citation>
    <scope>NUCLEOTIDE SEQUENCE [LARGE SCALE GENOMIC DNA]</scope>
    <source>
        <strain evidence="8 9">DSM 108281</strain>
    </source>
</reference>
<name>A0A4S4M2C8_9AGAM</name>
<dbReference type="GO" id="GO:0016491">
    <property type="term" value="F:oxidoreductase activity"/>
    <property type="evidence" value="ECO:0007669"/>
    <property type="project" value="UniProtKB-KW"/>
</dbReference>
<dbReference type="PANTHER" id="PTHR28071">
    <property type="entry name" value="REDOX PROTEIN FMP46, MITOCHONDRIAL-RELATED"/>
    <property type="match status" value="1"/>
</dbReference>
<dbReference type="AlphaFoldDB" id="A0A4S4M2C8"/>
<comment type="function">
    <text evidence="1">Putative mitochondrial redox protein which could be involved in the reduction of small toxic molecules.</text>
</comment>
<evidence type="ECO:0000256" key="4">
    <source>
        <dbReference type="ARBA" id="ARBA00022946"/>
    </source>
</evidence>
<feature type="compositionally biased region" description="Polar residues" evidence="7">
    <location>
        <begin position="11"/>
        <end position="20"/>
    </location>
</feature>
<evidence type="ECO:0000256" key="1">
    <source>
        <dbReference type="ARBA" id="ARBA00002963"/>
    </source>
</evidence>
<dbReference type="EMBL" id="SGPL01000052">
    <property type="protein sequence ID" value="THH19212.1"/>
    <property type="molecule type" value="Genomic_DNA"/>
</dbReference>
<keyword evidence="6" id="KW-0496">Mitochondrion</keyword>
<evidence type="ECO:0000256" key="7">
    <source>
        <dbReference type="SAM" id="MobiDB-lite"/>
    </source>
</evidence>
<dbReference type="Pfam" id="PF07955">
    <property type="entry name" value="DUF1687"/>
    <property type="match status" value="1"/>
</dbReference>
<evidence type="ECO:0000256" key="3">
    <source>
        <dbReference type="ARBA" id="ARBA00009734"/>
    </source>
</evidence>
<protein>
    <recommendedName>
        <fullName evidence="10">Thioredoxin-like fold domain-containing protein</fullName>
    </recommendedName>
</protein>
<dbReference type="SUPFAM" id="SSF52833">
    <property type="entry name" value="Thioredoxin-like"/>
    <property type="match status" value="1"/>
</dbReference>
<evidence type="ECO:0008006" key="10">
    <source>
        <dbReference type="Google" id="ProtNLM"/>
    </source>
</evidence>
<evidence type="ECO:0000313" key="8">
    <source>
        <dbReference type="EMBL" id="THH19212.1"/>
    </source>
</evidence>
<dbReference type="Gene3D" id="3.40.30.10">
    <property type="entry name" value="Glutaredoxin"/>
    <property type="match status" value="1"/>
</dbReference>
<organism evidence="8 9">
    <name type="scientific">Bondarzewia mesenterica</name>
    <dbReference type="NCBI Taxonomy" id="1095465"/>
    <lineage>
        <taxon>Eukaryota</taxon>
        <taxon>Fungi</taxon>
        <taxon>Dikarya</taxon>
        <taxon>Basidiomycota</taxon>
        <taxon>Agaricomycotina</taxon>
        <taxon>Agaricomycetes</taxon>
        <taxon>Russulales</taxon>
        <taxon>Bondarzewiaceae</taxon>
        <taxon>Bondarzewia</taxon>
    </lineage>
</organism>
<keyword evidence="5" id="KW-0560">Oxidoreductase</keyword>
<dbReference type="InterPro" id="IPR036249">
    <property type="entry name" value="Thioredoxin-like_sf"/>
</dbReference>
<accession>A0A4S4M2C8</accession>